<dbReference type="EMBL" id="GBRH01246354">
    <property type="protein sequence ID" value="JAD51541.1"/>
    <property type="molecule type" value="Transcribed_RNA"/>
</dbReference>
<dbReference type="AlphaFoldDB" id="A0A0A9AK66"/>
<reference evidence="1" key="1">
    <citation type="submission" date="2014-09" db="EMBL/GenBank/DDBJ databases">
        <authorList>
            <person name="Magalhaes I.L.F."/>
            <person name="Oliveira U."/>
            <person name="Santos F.R."/>
            <person name="Vidigal T.H.D.A."/>
            <person name="Brescovit A.D."/>
            <person name="Santos A.J."/>
        </authorList>
    </citation>
    <scope>NUCLEOTIDE SEQUENCE</scope>
    <source>
        <tissue evidence="1">Shoot tissue taken approximately 20 cm above the soil surface</tissue>
    </source>
</reference>
<evidence type="ECO:0000313" key="1">
    <source>
        <dbReference type="EMBL" id="JAD51541.1"/>
    </source>
</evidence>
<proteinExistence type="predicted"/>
<sequence>MPMAPWIIIDYSSLSWLLFRVFTYDTHSAKPGL</sequence>
<organism evidence="1">
    <name type="scientific">Arundo donax</name>
    <name type="common">Giant reed</name>
    <name type="synonym">Donax arundinaceus</name>
    <dbReference type="NCBI Taxonomy" id="35708"/>
    <lineage>
        <taxon>Eukaryota</taxon>
        <taxon>Viridiplantae</taxon>
        <taxon>Streptophyta</taxon>
        <taxon>Embryophyta</taxon>
        <taxon>Tracheophyta</taxon>
        <taxon>Spermatophyta</taxon>
        <taxon>Magnoliopsida</taxon>
        <taxon>Liliopsida</taxon>
        <taxon>Poales</taxon>
        <taxon>Poaceae</taxon>
        <taxon>PACMAD clade</taxon>
        <taxon>Arundinoideae</taxon>
        <taxon>Arundineae</taxon>
        <taxon>Arundo</taxon>
    </lineage>
</organism>
<reference evidence="1" key="2">
    <citation type="journal article" date="2015" name="Data Brief">
        <title>Shoot transcriptome of the giant reed, Arundo donax.</title>
        <authorList>
            <person name="Barrero R.A."/>
            <person name="Guerrero F.D."/>
            <person name="Moolhuijzen P."/>
            <person name="Goolsby J.A."/>
            <person name="Tidwell J."/>
            <person name="Bellgard S.E."/>
            <person name="Bellgard M.I."/>
        </authorList>
    </citation>
    <scope>NUCLEOTIDE SEQUENCE</scope>
    <source>
        <tissue evidence="1">Shoot tissue taken approximately 20 cm above the soil surface</tissue>
    </source>
</reference>
<protein>
    <submittedName>
        <fullName evidence="1">Uncharacterized protein</fullName>
    </submittedName>
</protein>
<name>A0A0A9AK66_ARUDO</name>
<accession>A0A0A9AK66</accession>